<evidence type="ECO:0000313" key="2">
    <source>
        <dbReference type="EMBL" id="CAI2365666.1"/>
    </source>
</evidence>
<reference evidence="2" key="1">
    <citation type="submission" date="2023-07" db="EMBL/GenBank/DDBJ databases">
        <authorList>
            <consortium name="AG Swart"/>
            <person name="Singh M."/>
            <person name="Singh A."/>
            <person name="Seah K."/>
            <person name="Emmerich C."/>
        </authorList>
    </citation>
    <scope>NUCLEOTIDE SEQUENCE</scope>
    <source>
        <strain evidence="2">DP1</strain>
    </source>
</reference>
<feature type="compositionally biased region" description="Polar residues" evidence="1">
    <location>
        <begin position="1"/>
        <end position="21"/>
    </location>
</feature>
<evidence type="ECO:0000256" key="1">
    <source>
        <dbReference type="SAM" id="MobiDB-lite"/>
    </source>
</evidence>
<dbReference type="EMBL" id="CAMPGE010006774">
    <property type="protein sequence ID" value="CAI2365666.1"/>
    <property type="molecule type" value="Genomic_DNA"/>
</dbReference>
<feature type="region of interest" description="Disordered" evidence="1">
    <location>
        <begin position="201"/>
        <end position="223"/>
    </location>
</feature>
<sequence length="440" mass="50842">MESSIINRQSCNSYKTESGQTESKHCNSKEKMGTIVPTITIMNSSTKKRLKPSKKSINPNKIPKFKLSKPLRSTKKRPNLPQNTSKTEEVLKILPGILKKEFQAKYQNKNLLDFLCKTIIIQSGADKIQDGSKIDTTEEEFNTEKLIDPNNNISHFQYQNDKIKVDEEYTEDDTSKFSRTQGNWHCDDINSWMHSNKKKTKVSNSGKAKSFHPNRNNNGSMRIKPLKRIPSDLFKIKIEHLRHRKNKTCERLGLIPHHQEQTQAKKENLDLNCLTVVKAKRREALSNSRARSNTSSKPIRLKKDCVNIPIRSIGLELKTSNTKRSKSQKRKTILTTSSQCAGTIHYGSEGRSLDARPSTQFGAHIYRLSEFSKNMNQNMSLYKHSIINKDLLKQKNRLHLVSKKRSKRFQSCSQSREKVFRRRDYQQPSFSKYVELNQTS</sequence>
<proteinExistence type="predicted"/>
<organism evidence="2 3">
    <name type="scientific">Euplotes crassus</name>
    <dbReference type="NCBI Taxonomy" id="5936"/>
    <lineage>
        <taxon>Eukaryota</taxon>
        <taxon>Sar</taxon>
        <taxon>Alveolata</taxon>
        <taxon>Ciliophora</taxon>
        <taxon>Intramacronucleata</taxon>
        <taxon>Spirotrichea</taxon>
        <taxon>Hypotrichia</taxon>
        <taxon>Euplotida</taxon>
        <taxon>Euplotidae</taxon>
        <taxon>Moneuplotes</taxon>
    </lineage>
</organism>
<comment type="caution">
    <text evidence="2">The sequence shown here is derived from an EMBL/GenBank/DDBJ whole genome shotgun (WGS) entry which is preliminary data.</text>
</comment>
<accession>A0AAD1UEB0</accession>
<feature type="region of interest" description="Disordered" evidence="1">
    <location>
        <begin position="45"/>
        <end position="86"/>
    </location>
</feature>
<keyword evidence="3" id="KW-1185">Reference proteome</keyword>
<name>A0AAD1UEB0_EUPCR</name>
<dbReference type="AlphaFoldDB" id="A0AAD1UEB0"/>
<gene>
    <name evidence="2" type="ORF">ECRASSUSDP1_LOCUS6971</name>
</gene>
<feature type="region of interest" description="Disordered" evidence="1">
    <location>
        <begin position="1"/>
        <end position="30"/>
    </location>
</feature>
<dbReference type="Proteomes" id="UP001295684">
    <property type="component" value="Unassembled WGS sequence"/>
</dbReference>
<protein>
    <submittedName>
        <fullName evidence="2">Uncharacterized protein</fullName>
    </submittedName>
</protein>
<feature type="compositionally biased region" description="Polar residues" evidence="1">
    <location>
        <begin position="202"/>
        <end position="220"/>
    </location>
</feature>
<evidence type="ECO:0000313" key="3">
    <source>
        <dbReference type="Proteomes" id="UP001295684"/>
    </source>
</evidence>
<feature type="compositionally biased region" description="Basic residues" evidence="1">
    <location>
        <begin position="63"/>
        <end position="78"/>
    </location>
</feature>